<name>R7WD28_AEGTA</name>
<organism evidence="1">
    <name type="scientific">Aegilops tauschii</name>
    <name type="common">Tausch's goatgrass</name>
    <name type="synonym">Aegilops squarrosa</name>
    <dbReference type="NCBI Taxonomy" id="37682"/>
    <lineage>
        <taxon>Eukaryota</taxon>
        <taxon>Viridiplantae</taxon>
        <taxon>Streptophyta</taxon>
        <taxon>Embryophyta</taxon>
        <taxon>Tracheophyta</taxon>
        <taxon>Spermatophyta</taxon>
        <taxon>Magnoliopsida</taxon>
        <taxon>Liliopsida</taxon>
        <taxon>Poales</taxon>
        <taxon>Poaceae</taxon>
        <taxon>BOP clade</taxon>
        <taxon>Pooideae</taxon>
        <taxon>Triticodae</taxon>
        <taxon>Triticeae</taxon>
        <taxon>Triticinae</taxon>
        <taxon>Aegilops</taxon>
    </lineage>
</organism>
<dbReference type="PANTHER" id="PTHR34591:SF28">
    <property type="entry name" value="F-BOX DOMAIN-CONTAINING PROTEIN"/>
    <property type="match status" value="1"/>
</dbReference>
<proteinExistence type="predicted"/>
<protein>
    <submittedName>
        <fullName evidence="1">Uncharacterized protein</fullName>
    </submittedName>
</protein>
<sequence length="520" mass="58339">MSSTACSSHSTSPPGAQGANWGIGSAAYLVFDPAVSLHFEVFLLPDQLPEMPEPPVPVKSSPPPFNVGRLFMSGGADGDLWPEVDTDDDDDGEDWFVDSQEDQTRPHYYSSERCEVRDAMGLMEWPPPRQEENPLEILGLAAEAQIGWGDGVQGLQTLQPSNVSSASMAYFGQLGMSLYARLEGKEILKIKASPRLGADFLAWGAECTGIFTVRSAYRLALEDKLRPSSVAASRAPDGRRAAWALLWRCPAPPKVPSGGAFVEDYGGGQDRSQYAMVVSEVKHLMSERECHVIHISREQNNEYQVIQSPRIVSPYNWWEKPITYLGKSKKGVYYTATDYLKLRVWLLTEETAEASRGALPVWEMIHNADLEPPLSQLPHENCEEKDKSWILDHEKAVQIEQGYREWDSDNDDRFVSNDEQHDEDDENYDYADGGYMTMSSLDLLGYHPHKEIILLGSRDVGDGCAFAYYLDTMKCEYLGDLYPVRGEWITFWPKVRESYVYTPCSIDLLPEQNGTSTDLS</sequence>
<dbReference type="AlphaFoldDB" id="R7WD28"/>
<dbReference type="PANTHER" id="PTHR34591">
    <property type="entry name" value="OS03G0653100 PROTEIN-RELATED"/>
    <property type="match status" value="1"/>
</dbReference>
<evidence type="ECO:0000313" key="1">
    <source>
        <dbReference type="EnsemblPlants" id="EMT20697"/>
    </source>
</evidence>
<reference evidence="1" key="1">
    <citation type="submission" date="2015-06" db="UniProtKB">
        <authorList>
            <consortium name="EnsemblPlants"/>
        </authorList>
    </citation>
    <scope>IDENTIFICATION</scope>
</reference>
<accession>R7WD28</accession>
<dbReference type="EnsemblPlants" id="EMT20697">
    <property type="protein sequence ID" value="EMT20697"/>
    <property type="gene ID" value="F775_00268"/>
</dbReference>